<protein>
    <submittedName>
        <fullName evidence="1">Uncharacterized protein</fullName>
    </submittedName>
</protein>
<name>A0A392Q2G5_9FABA</name>
<dbReference type="EMBL" id="LXQA010086949">
    <property type="protein sequence ID" value="MCI13111.1"/>
    <property type="molecule type" value="Genomic_DNA"/>
</dbReference>
<comment type="caution">
    <text evidence="1">The sequence shown here is derived from an EMBL/GenBank/DDBJ whole genome shotgun (WGS) entry which is preliminary data.</text>
</comment>
<evidence type="ECO:0000313" key="2">
    <source>
        <dbReference type="Proteomes" id="UP000265520"/>
    </source>
</evidence>
<accession>A0A392Q2G5</accession>
<reference evidence="1 2" key="1">
    <citation type="journal article" date="2018" name="Front. Plant Sci.">
        <title>Red Clover (Trifolium pratense) and Zigzag Clover (T. medium) - A Picture of Genomic Similarities and Differences.</title>
        <authorList>
            <person name="Dluhosova J."/>
            <person name="Istvanek J."/>
            <person name="Nedelnik J."/>
            <person name="Repkova J."/>
        </authorList>
    </citation>
    <scope>NUCLEOTIDE SEQUENCE [LARGE SCALE GENOMIC DNA]</scope>
    <source>
        <strain evidence="1">10/8</strain>
        <strain evidence="2">cv. 10/8</strain>
        <tissue evidence="1">Leaf</tissue>
    </source>
</reference>
<dbReference type="AlphaFoldDB" id="A0A392Q2G5"/>
<sequence length="98" mass="10544">MRKQEGLESFQFASQSPAQQQQYGAETQVLNSNVLCPINYGSLARSPLHGNGLEDTAIEIMKSYIRGGHPIEDCAFLWNATTALTGGQASGCVPIICL</sequence>
<proteinExistence type="predicted"/>
<organism evidence="1 2">
    <name type="scientific">Trifolium medium</name>
    <dbReference type="NCBI Taxonomy" id="97028"/>
    <lineage>
        <taxon>Eukaryota</taxon>
        <taxon>Viridiplantae</taxon>
        <taxon>Streptophyta</taxon>
        <taxon>Embryophyta</taxon>
        <taxon>Tracheophyta</taxon>
        <taxon>Spermatophyta</taxon>
        <taxon>Magnoliopsida</taxon>
        <taxon>eudicotyledons</taxon>
        <taxon>Gunneridae</taxon>
        <taxon>Pentapetalae</taxon>
        <taxon>rosids</taxon>
        <taxon>fabids</taxon>
        <taxon>Fabales</taxon>
        <taxon>Fabaceae</taxon>
        <taxon>Papilionoideae</taxon>
        <taxon>50 kb inversion clade</taxon>
        <taxon>NPAAA clade</taxon>
        <taxon>Hologalegina</taxon>
        <taxon>IRL clade</taxon>
        <taxon>Trifolieae</taxon>
        <taxon>Trifolium</taxon>
    </lineage>
</organism>
<dbReference type="EMBL" id="LXQA010109554">
    <property type="protein sequence ID" value="MCI18304.1"/>
    <property type="molecule type" value="Genomic_DNA"/>
</dbReference>
<keyword evidence="2" id="KW-1185">Reference proteome</keyword>
<dbReference type="Proteomes" id="UP000265520">
    <property type="component" value="Unassembled WGS sequence"/>
</dbReference>
<evidence type="ECO:0000313" key="1">
    <source>
        <dbReference type="EMBL" id="MCI18304.1"/>
    </source>
</evidence>